<accession>A0ABY4CP70</accession>
<dbReference type="Proteomes" id="UP000830167">
    <property type="component" value="Chromosome"/>
</dbReference>
<evidence type="ECO:0000256" key="6">
    <source>
        <dbReference type="ARBA" id="ARBA00023136"/>
    </source>
</evidence>
<evidence type="ECO:0000313" key="11">
    <source>
        <dbReference type="Proteomes" id="UP000830167"/>
    </source>
</evidence>
<comment type="subcellular location">
    <subcellularLocation>
        <location evidence="1">Cell membrane</location>
        <topology evidence="1">Multi-pass membrane protein</topology>
    </subcellularLocation>
    <subcellularLocation>
        <location evidence="7">Membrane</location>
        <topology evidence="7">Multi-pass membrane protein</topology>
    </subcellularLocation>
</comment>
<evidence type="ECO:0000256" key="2">
    <source>
        <dbReference type="ARBA" id="ARBA00022475"/>
    </source>
</evidence>
<evidence type="ECO:0000313" key="10">
    <source>
        <dbReference type="EMBL" id="UOF89655.1"/>
    </source>
</evidence>
<evidence type="ECO:0000256" key="3">
    <source>
        <dbReference type="ARBA" id="ARBA00022692"/>
    </source>
</evidence>
<evidence type="ECO:0000256" key="1">
    <source>
        <dbReference type="ARBA" id="ARBA00004651"/>
    </source>
</evidence>
<feature type="transmembrane region" description="Helical" evidence="8">
    <location>
        <begin position="348"/>
        <end position="374"/>
    </location>
</feature>
<keyword evidence="11" id="KW-1185">Reference proteome</keyword>
<evidence type="ECO:0000256" key="5">
    <source>
        <dbReference type="ARBA" id="ARBA00023002"/>
    </source>
</evidence>
<feature type="transmembrane region" description="Helical" evidence="8">
    <location>
        <begin position="6"/>
        <end position="26"/>
    </location>
</feature>
<feature type="transmembrane region" description="Helical" evidence="8">
    <location>
        <begin position="543"/>
        <end position="562"/>
    </location>
</feature>
<feature type="transmembrane region" description="Helical" evidence="8">
    <location>
        <begin position="213"/>
        <end position="235"/>
    </location>
</feature>
<sequence length="684" mass="74826">MDNSVSYLILLPLGMLLFGVLITVVLQRFSKWGVRIGNGFACVSSGFLLVGAMEGWSNGSIRLLHVKGYLPFASLDFRMDAFSALFLFLIALIGLLATVYGIGYSKEFEEGKSIVLLSAGLQGFIFSMAAVVLAGNVFTFLVFWELMSIISYFLVMFEHEKADVQRSGFVYIVMTHLGTVFLMIGFFILSTYAHSDSFSEFQHLQMPQAMKTLVFVCALIGFGTKAGLVPLHVWLPKAHPVAPSHVSALMSGVMIKTAAYGFMLIVFQFLQPATVSASDAGSFRSFGAAVLILGGITAIYGILYALNVSDFKRMLAYSSIENMGIVFLGFGASLLFDSYQHQSLAAFALLAAMIHLINHAVFKSLLFLGAGAILNATHVKHMDLLGGLIRKMPWTALFVLVGFLSISALPPFNGFIGEWLLLQSLFALSTISDWSGSLFGILGLSALVLTGALVAMLGVKAFAASFLALPRSEHAEHAQEVSFTMRVSMAMLAAACIVLGIIPSIVLRQAGISLAALRPLSVAPTSIPWFMPLHGADSGPQMGIGHVLFIVLVAIGVSWLFTRVFGGKTKRMKVETWTCGGTLVPRMSYTATGFTKPIRVVFDKILLPSRQLKAAKPDHARYFIPKYIYNSRVRNIWEETLYKPVMFVVVWVSKQIRVMQNGHLQTYLVYLFATLLLVLLLVKK</sequence>
<feature type="transmembrane region" description="Helical" evidence="8">
    <location>
        <begin position="664"/>
        <end position="682"/>
    </location>
</feature>
<dbReference type="EMBL" id="CP089291">
    <property type="protein sequence ID" value="UOF89655.1"/>
    <property type="molecule type" value="Genomic_DNA"/>
</dbReference>
<keyword evidence="4 8" id="KW-1133">Transmembrane helix</keyword>
<feature type="transmembrane region" description="Helical" evidence="8">
    <location>
        <begin position="394"/>
        <end position="416"/>
    </location>
</feature>
<evidence type="ECO:0000259" key="9">
    <source>
        <dbReference type="Pfam" id="PF00361"/>
    </source>
</evidence>
<feature type="domain" description="NADH:quinone oxidoreductase/Mrp antiporter transmembrane" evidence="9">
    <location>
        <begin position="134"/>
        <end position="432"/>
    </location>
</feature>
<keyword evidence="5" id="KW-0560">Oxidoreductase</keyword>
<organism evidence="10 11">
    <name type="scientific">Fodinisporobacter ferrooxydans</name>
    <dbReference type="NCBI Taxonomy" id="2901836"/>
    <lineage>
        <taxon>Bacteria</taxon>
        <taxon>Bacillati</taxon>
        <taxon>Bacillota</taxon>
        <taxon>Bacilli</taxon>
        <taxon>Bacillales</taxon>
        <taxon>Alicyclobacillaceae</taxon>
        <taxon>Fodinisporobacter</taxon>
    </lineage>
</organism>
<gene>
    <name evidence="10" type="ORF">LSG31_17480</name>
</gene>
<proteinExistence type="predicted"/>
<feature type="transmembrane region" description="Helical" evidence="8">
    <location>
        <begin position="315"/>
        <end position="336"/>
    </location>
</feature>
<dbReference type="Pfam" id="PF00361">
    <property type="entry name" value="Proton_antipo_M"/>
    <property type="match status" value="1"/>
</dbReference>
<keyword evidence="6 8" id="KW-0472">Membrane</keyword>
<dbReference type="InterPro" id="IPR001750">
    <property type="entry name" value="ND/Mrp_TM"/>
</dbReference>
<feature type="transmembrane region" description="Helical" evidence="8">
    <location>
        <begin position="169"/>
        <end position="193"/>
    </location>
</feature>
<dbReference type="PANTHER" id="PTHR42682:SF3">
    <property type="entry name" value="FORMATE HYDROGENLYASE SUBUNIT 3-RELATED"/>
    <property type="match status" value="1"/>
</dbReference>
<evidence type="ECO:0000256" key="4">
    <source>
        <dbReference type="ARBA" id="ARBA00022989"/>
    </source>
</evidence>
<dbReference type="PANTHER" id="PTHR42682">
    <property type="entry name" value="HYDROGENASE-4 COMPONENT F"/>
    <property type="match status" value="1"/>
</dbReference>
<dbReference type="PRINTS" id="PR01437">
    <property type="entry name" value="NUOXDRDTASE4"/>
</dbReference>
<feature type="transmembrane region" description="Helical" evidence="8">
    <location>
        <begin position="490"/>
        <end position="510"/>
    </location>
</feature>
<feature type="transmembrane region" description="Helical" evidence="8">
    <location>
        <begin position="436"/>
        <end position="469"/>
    </location>
</feature>
<dbReference type="InterPro" id="IPR052175">
    <property type="entry name" value="ComplexI-like_HydComp"/>
</dbReference>
<name>A0ABY4CP70_9BACL</name>
<keyword evidence="3 7" id="KW-0812">Transmembrane</keyword>
<feature type="transmembrane region" description="Helical" evidence="8">
    <location>
        <begin position="282"/>
        <end position="303"/>
    </location>
</feature>
<feature type="transmembrane region" description="Helical" evidence="8">
    <location>
        <begin position="247"/>
        <end position="270"/>
    </location>
</feature>
<dbReference type="InterPro" id="IPR003918">
    <property type="entry name" value="NADH_UbQ_OxRdtase"/>
</dbReference>
<dbReference type="RefSeq" id="WP_347436344.1">
    <property type="nucleotide sequence ID" value="NZ_CP089291.1"/>
</dbReference>
<keyword evidence="2" id="KW-1003">Cell membrane</keyword>
<reference evidence="10" key="1">
    <citation type="submission" date="2021-12" db="EMBL/GenBank/DDBJ databases">
        <title>Alicyclobacillaceae gen. nov., sp. nov., isolated from chalcocite enrichment system.</title>
        <authorList>
            <person name="Jiang Z."/>
        </authorList>
    </citation>
    <scope>NUCLEOTIDE SEQUENCE</scope>
    <source>
        <strain evidence="10">MYW30-H2</strain>
    </source>
</reference>
<evidence type="ECO:0000256" key="8">
    <source>
        <dbReference type="SAM" id="Phobius"/>
    </source>
</evidence>
<evidence type="ECO:0000256" key="7">
    <source>
        <dbReference type="RuleBase" id="RU000320"/>
    </source>
</evidence>
<feature type="transmembrane region" description="Helical" evidence="8">
    <location>
        <begin position="81"/>
        <end position="102"/>
    </location>
</feature>
<protein>
    <submittedName>
        <fullName evidence="10">Hydrogenase 4 subunit B</fullName>
    </submittedName>
</protein>